<evidence type="ECO:0000256" key="9">
    <source>
        <dbReference type="RuleBase" id="RU003968"/>
    </source>
</evidence>
<dbReference type="EMBL" id="SSOP01000381">
    <property type="protein sequence ID" value="KAB5588733.1"/>
    <property type="molecule type" value="Genomic_DNA"/>
</dbReference>
<evidence type="ECO:0000313" key="13">
    <source>
        <dbReference type="Proteomes" id="UP000383932"/>
    </source>
</evidence>
<evidence type="ECO:0000259" key="11">
    <source>
        <dbReference type="PROSITE" id="PS00624"/>
    </source>
</evidence>
<evidence type="ECO:0000259" key="10">
    <source>
        <dbReference type="PROSITE" id="PS00623"/>
    </source>
</evidence>
<dbReference type="InterPro" id="IPR000172">
    <property type="entry name" value="GMC_OxRdtase_N"/>
</dbReference>
<protein>
    <submittedName>
        <fullName evidence="12">Glucose oxidase</fullName>
    </submittedName>
</protein>
<dbReference type="InterPro" id="IPR027424">
    <property type="entry name" value="Glucose_Oxidase_domain_2"/>
</dbReference>
<comment type="similarity">
    <text evidence="2 9">Belongs to the GMC oxidoreductase family.</text>
</comment>
<dbReference type="Gene3D" id="4.10.450.10">
    <property type="entry name" value="Glucose Oxidase, domain 2"/>
    <property type="match status" value="1"/>
</dbReference>
<dbReference type="PANTHER" id="PTHR11552:SF201">
    <property type="entry name" value="GLUCOSE-METHANOL-CHOLINE OXIDOREDUCTASE N-TERMINAL DOMAIN-CONTAINING PROTEIN"/>
    <property type="match status" value="1"/>
</dbReference>
<dbReference type="InterPro" id="IPR007867">
    <property type="entry name" value="GMC_OxRtase_C"/>
</dbReference>
<feature type="active site" description="Proton acceptor" evidence="7">
    <location>
        <position position="585"/>
    </location>
</feature>
<name>A0A5N5QB44_9AGAM</name>
<evidence type="ECO:0000256" key="5">
    <source>
        <dbReference type="ARBA" id="ARBA00022827"/>
    </source>
</evidence>
<comment type="cofactor">
    <cofactor evidence="1 8">
        <name>FAD</name>
        <dbReference type="ChEBI" id="CHEBI:57692"/>
    </cofactor>
</comment>
<feature type="binding site" evidence="8">
    <location>
        <position position="268"/>
    </location>
    <ligand>
        <name>FAD</name>
        <dbReference type="ChEBI" id="CHEBI:57692"/>
    </ligand>
</feature>
<dbReference type="Gene3D" id="3.50.50.60">
    <property type="entry name" value="FAD/NAD(P)-binding domain"/>
    <property type="match status" value="1"/>
</dbReference>
<keyword evidence="3 9" id="KW-0285">Flavoprotein</keyword>
<dbReference type="Pfam" id="PF05199">
    <property type="entry name" value="GMC_oxred_C"/>
    <property type="match status" value="1"/>
</dbReference>
<dbReference type="SUPFAM" id="SSF51905">
    <property type="entry name" value="FAD/NAD(P)-binding domain"/>
    <property type="match status" value="1"/>
</dbReference>
<dbReference type="PROSITE" id="PS00624">
    <property type="entry name" value="GMC_OXRED_2"/>
    <property type="match status" value="1"/>
</dbReference>
<dbReference type="InterPro" id="IPR036188">
    <property type="entry name" value="FAD/NAD-bd_sf"/>
</dbReference>
<organism evidence="12 13">
    <name type="scientific">Ceratobasidium theobromae</name>
    <dbReference type="NCBI Taxonomy" id="1582974"/>
    <lineage>
        <taxon>Eukaryota</taxon>
        <taxon>Fungi</taxon>
        <taxon>Dikarya</taxon>
        <taxon>Basidiomycota</taxon>
        <taxon>Agaricomycotina</taxon>
        <taxon>Agaricomycetes</taxon>
        <taxon>Cantharellales</taxon>
        <taxon>Ceratobasidiaceae</taxon>
        <taxon>Ceratobasidium</taxon>
    </lineage>
</organism>
<evidence type="ECO:0000256" key="8">
    <source>
        <dbReference type="PIRSR" id="PIRSR000137-2"/>
    </source>
</evidence>
<reference evidence="12 13" key="1">
    <citation type="journal article" date="2019" name="Fungal Biol. Biotechnol.">
        <title>Draft genome sequence of fastidious pathogen Ceratobasidium theobromae, which causes vascular-streak dieback in Theobroma cacao.</title>
        <authorList>
            <person name="Ali S.S."/>
            <person name="Asman A."/>
            <person name="Shao J."/>
            <person name="Firmansyah A.P."/>
            <person name="Susilo A.W."/>
            <person name="Rosmana A."/>
            <person name="McMahon P."/>
            <person name="Junaid M."/>
            <person name="Guest D."/>
            <person name="Kheng T.Y."/>
            <person name="Meinhardt L.W."/>
            <person name="Bailey B.A."/>
        </authorList>
    </citation>
    <scope>NUCLEOTIDE SEQUENCE [LARGE SCALE GENOMIC DNA]</scope>
    <source>
        <strain evidence="12 13">CT2</strain>
    </source>
</reference>
<feature type="domain" description="Glucose-methanol-choline oxidoreductase N-terminal" evidence="11">
    <location>
        <begin position="308"/>
        <end position="322"/>
    </location>
</feature>
<dbReference type="SUPFAM" id="SSF54373">
    <property type="entry name" value="FAD-linked reductases, C-terminal domain"/>
    <property type="match status" value="1"/>
</dbReference>
<evidence type="ECO:0000256" key="1">
    <source>
        <dbReference type="ARBA" id="ARBA00001974"/>
    </source>
</evidence>
<keyword evidence="4" id="KW-0732">Signal</keyword>
<dbReference type="InterPro" id="IPR012132">
    <property type="entry name" value="GMC_OxRdtase"/>
</dbReference>
<sequence>MTRPRLTALFLYAIQIQVRIRLAVSLTTSNASLVDGRTYDYVVVGGGLTGLTVASRVSEVPGVTVLVVEAGRDDRADPRVYDIYSYGQAFNSDLNWNWPADQGKSIPGGKTLGGSTSINGGAYTRGIAAQYDAWSALLSDSDKNLGWNWDNLFGYMKKSESFTPPDAGQVKKGANYVSDYHGSSGPVHVKFPNLMYGGSQQPFFVQTIAQTHNVSLCADLNGGSPNCVAYTPLTLDPSRGDRRSSAAEAYLTPVESRQGWTVLVQQQVTKVLFQSGTSPAVATGVQFRKPGGKTYTAHARKEVILAAGAIGTPALLQLSGVGNAAKIRALGLKSVVDLPTVGKNLQEQTMSSVGAKGNGFSKGGKGPSDVIAFPNLYQVFGSQGTNVSLQIQSKVSKWAQSQAANGGSAAALGKIFQIQADLITKNMGKSPVVELFYNTGYPSEIGLMMWTLLPFSRGRVEITSKDPFAKPKITVNYFSVDFDLQCQVAGARMARKIINSPPLNTLSLGEEIPGKAVPDNGSGGSDADWSKWIKSTFNSVAHPVGTCSMMSRELGGCVDGRLRVYGVKNLRVVDASILPLQISGHMMGTLYAVAEKAADLIKEDMGK</sequence>
<dbReference type="PANTHER" id="PTHR11552">
    <property type="entry name" value="GLUCOSE-METHANOL-CHOLINE GMC OXIDOREDUCTASE"/>
    <property type="match status" value="1"/>
</dbReference>
<dbReference type="Gene3D" id="3.30.560.10">
    <property type="entry name" value="Glucose Oxidase, domain 3"/>
    <property type="match status" value="1"/>
</dbReference>
<dbReference type="AlphaFoldDB" id="A0A5N5QB44"/>
<proteinExistence type="inferred from homology"/>
<dbReference type="GO" id="GO:0016614">
    <property type="term" value="F:oxidoreductase activity, acting on CH-OH group of donors"/>
    <property type="evidence" value="ECO:0007669"/>
    <property type="project" value="InterPro"/>
</dbReference>
<feature type="domain" description="Glucose-methanol-choline oxidoreductase N-terminal" evidence="10">
    <location>
        <begin position="109"/>
        <end position="132"/>
    </location>
</feature>
<keyword evidence="13" id="KW-1185">Reference proteome</keyword>
<dbReference type="PROSITE" id="PS00623">
    <property type="entry name" value="GMC_OXRED_1"/>
    <property type="match status" value="1"/>
</dbReference>
<evidence type="ECO:0000256" key="2">
    <source>
        <dbReference type="ARBA" id="ARBA00010790"/>
    </source>
</evidence>
<evidence type="ECO:0000256" key="6">
    <source>
        <dbReference type="ARBA" id="ARBA00023002"/>
    </source>
</evidence>
<dbReference type="Pfam" id="PF00732">
    <property type="entry name" value="GMC_oxred_N"/>
    <property type="match status" value="1"/>
</dbReference>
<accession>A0A5N5QB44</accession>
<dbReference type="OrthoDB" id="269227at2759"/>
<feature type="active site" description="Proton donor" evidence="7">
    <location>
        <position position="542"/>
    </location>
</feature>
<evidence type="ECO:0000256" key="7">
    <source>
        <dbReference type="PIRSR" id="PIRSR000137-1"/>
    </source>
</evidence>
<dbReference type="PIRSF" id="PIRSF000137">
    <property type="entry name" value="Alcohol_oxidase"/>
    <property type="match status" value="1"/>
</dbReference>
<comment type="caution">
    <text evidence="12">The sequence shown here is derived from an EMBL/GenBank/DDBJ whole genome shotgun (WGS) entry which is preliminary data.</text>
</comment>
<evidence type="ECO:0000256" key="3">
    <source>
        <dbReference type="ARBA" id="ARBA00022630"/>
    </source>
</evidence>
<evidence type="ECO:0000313" key="12">
    <source>
        <dbReference type="EMBL" id="KAB5588733.1"/>
    </source>
</evidence>
<keyword evidence="5 8" id="KW-0274">FAD</keyword>
<gene>
    <name evidence="12" type="ORF">CTheo_7828</name>
</gene>
<keyword evidence="6" id="KW-0560">Oxidoreductase</keyword>
<dbReference type="Proteomes" id="UP000383932">
    <property type="component" value="Unassembled WGS sequence"/>
</dbReference>
<evidence type="ECO:0000256" key="4">
    <source>
        <dbReference type="ARBA" id="ARBA00022729"/>
    </source>
</evidence>
<dbReference type="GO" id="GO:0050660">
    <property type="term" value="F:flavin adenine dinucleotide binding"/>
    <property type="evidence" value="ECO:0007669"/>
    <property type="project" value="InterPro"/>
</dbReference>